<comment type="caution">
    <text evidence="18">The sequence shown here is derived from an EMBL/GenBank/DDBJ whole genome shotgun (WGS) entry which is preliminary data.</text>
</comment>
<evidence type="ECO:0000256" key="13">
    <source>
        <dbReference type="ARBA" id="ARBA00030071"/>
    </source>
</evidence>
<evidence type="ECO:0000256" key="11">
    <source>
        <dbReference type="ARBA" id="ARBA00023136"/>
    </source>
</evidence>
<evidence type="ECO:0000256" key="6">
    <source>
        <dbReference type="ARBA" id="ARBA00022475"/>
    </source>
</evidence>
<dbReference type="InterPro" id="IPR005171">
    <property type="entry name" value="Cyt_c_oxidase_su4_prok"/>
</dbReference>
<proteinExistence type="inferred from homology"/>
<dbReference type="GO" id="GO:0015990">
    <property type="term" value="P:electron transport coupled proton transport"/>
    <property type="evidence" value="ECO:0007669"/>
    <property type="project" value="InterPro"/>
</dbReference>
<keyword evidence="11 17" id="KW-0472">Membrane</keyword>
<dbReference type="GO" id="GO:0015078">
    <property type="term" value="F:proton transmembrane transporter activity"/>
    <property type="evidence" value="ECO:0007669"/>
    <property type="project" value="TreeGrafter"/>
</dbReference>
<feature type="transmembrane region" description="Helical" evidence="17">
    <location>
        <begin position="17"/>
        <end position="38"/>
    </location>
</feature>
<comment type="similarity">
    <text evidence="2">Belongs to the cytochrome c oxidase bacterial subunit 4 family.</text>
</comment>
<feature type="transmembrane region" description="Helical" evidence="17">
    <location>
        <begin position="76"/>
        <end position="97"/>
    </location>
</feature>
<evidence type="ECO:0000256" key="5">
    <source>
        <dbReference type="ARBA" id="ARBA00022448"/>
    </source>
</evidence>
<dbReference type="EMBL" id="JOMO01000015">
    <property type="protein sequence ID" value="OUI83363.1"/>
    <property type="molecule type" value="Genomic_DNA"/>
</dbReference>
<evidence type="ECO:0000313" key="18">
    <source>
        <dbReference type="EMBL" id="OUI83363.1"/>
    </source>
</evidence>
<keyword evidence="5" id="KW-0813">Transport</keyword>
<dbReference type="NCBIfam" id="TIGR02847">
    <property type="entry name" value="CyoD"/>
    <property type="match status" value="1"/>
</dbReference>
<evidence type="ECO:0000256" key="15">
    <source>
        <dbReference type="ARBA" id="ARBA00031887"/>
    </source>
</evidence>
<dbReference type="GO" id="GO:0009486">
    <property type="term" value="F:cytochrome bo3 ubiquinol oxidase activity"/>
    <property type="evidence" value="ECO:0007669"/>
    <property type="project" value="InterPro"/>
</dbReference>
<evidence type="ECO:0000313" key="19">
    <source>
        <dbReference type="Proteomes" id="UP000194639"/>
    </source>
</evidence>
<dbReference type="RefSeq" id="WP_086552057.1">
    <property type="nucleotide sequence ID" value="NZ_JOMO01000015.1"/>
</dbReference>
<organism evidence="18 19">
    <name type="scientific">Acetobacter orientalis</name>
    <dbReference type="NCBI Taxonomy" id="146474"/>
    <lineage>
        <taxon>Bacteria</taxon>
        <taxon>Pseudomonadati</taxon>
        <taxon>Pseudomonadota</taxon>
        <taxon>Alphaproteobacteria</taxon>
        <taxon>Acetobacterales</taxon>
        <taxon>Acetobacteraceae</taxon>
        <taxon>Acetobacter</taxon>
    </lineage>
</organism>
<evidence type="ECO:0000256" key="8">
    <source>
        <dbReference type="ARBA" id="ARBA00022982"/>
    </source>
</evidence>
<evidence type="ECO:0000256" key="10">
    <source>
        <dbReference type="ARBA" id="ARBA00023002"/>
    </source>
</evidence>
<evidence type="ECO:0000256" key="9">
    <source>
        <dbReference type="ARBA" id="ARBA00022989"/>
    </source>
</evidence>
<dbReference type="GO" id="GO:0009319">
    <property type="term" value="C:cytochrome o ubiquinol oxidase complex"/>
    <property type="evidence" value="ECO:0007669"/>
    <property type="project" value="TreeGrafter"/>
</dbReference>
<reference evidence="18 19" key="1">
    <citation type="submission" date="2014-06" db="EMBL/GenBank/DDBJ databases">
        <authorList>
            <person name="Ju J."/>
            <person name="Zhang J."/>
        </authorList>
    </citation>
    <scope>NUCLEOTIDE SEQUENCE [LARGE SCALE GENOMIC DNA]</scope>
    <source>
        <strain evidence="18">DmW_045</strain>
    </source>
</reference>
<evidence type="ECO:0000256" key="1">
    <source>
        <dbReference type="ARBA" id="ARBA00004651"/>
    </source>
</evidence>
<accession>A0A252A3N0</accession>
<comment type="subcellular location">
    <subcellularLocation>
        <location evidence="1">Cell membrane</location>
        <topology evidence="1">Multi-pass membrane protein</topology>
    </subcellularLocation>
</comment>
<gene>
    <name evidence="18" type="ORF">HK12_02555</name>
</gene>
<protein>
    <recommendedName>
        <fullName evidence="4">Cytochrome bo(3) ubiquinol oxidase subunit 4</fullName>
    </recommendedName>
    <alternativeName>
        <fullName evidence="16">Cytochrome o ubiquinol oxidase subunit 4</fullName>
    </alternativeName>
    <alternativeName>
        <fullName evidence="13">Oxidase bo(3) subunit 4</fullName>
    </alternativeName>
    <alternativeName>
        <fullName evidence="14">Ubiquinol oxidase polypeptide IV</fullName>
    </alternativeName>
    <alternativeName>
        <fullName evidence="15">Ubiquinol oxidase subunit 4</fullName>
    </alternativeName>
</protein>
<dbReference type="PANTHER" id="PTHR36835:SF1">
    <property type="entry name" value="CYTOCHROME BO(3) UBIQUINOL OXIDASE SUBUNIT 4"/>
    <property type="match status" value="1"/>
</dbReference>
<evidence type="ECO:0000256" key="14">
    <source>
        <dbReference type="ARBA" id="ARBA00030211"/>
    </source>
</evidence>
<dbReference type="PANTHER" id="PTHR36835">
    <property type="entry name" value="CYTOCHROME BO(3) UBIQUINOL OXIDASE SUBUNIT 4"/>
    <property type="match status" value="1"/>
</dbReference>
<keyword evidence="8" id="KW-0249">Electron transport</keyword>
<evidence type="ECO:0000256" key="7">
    <source>
        <dbReference type="ARBA" id="ARBA00022692"/>
    </source>
</evidence>
<keyword evidence="7 17" id="KW-0812">Transmembrane</keyword>
<dbReference type="InterPro" id="IPR014210">
    <property type="entry name" value="Cyt_o_ubiqinol_oxidase_su4"/>
</dbReference>
<name>A0A252A3N0_9PROT</name>
<feature type="transmembrane region" description="Helical" evidence="17">
    <location>
        <begin position="44"/>
        <end position="64"/>
    </location>
</feature>
<dbReference type="Pfam" id="PF03626">
    <property type="entry name" value="COX4_pro"/>
    <property type="match status" value="1"/>
</dbReference>
<evidence type="ECO:0000256" key="16">
    <source>
        <dbReference type="ARBA" id="ARBA00032185"/>
    </source>
</evidence>
<evidence type="ECO:0000256" key="2">
    <source>
        <dbReference type="ARBA" id="ARBA00008079"/>
    </source>
</evidence>
<keyword evidence="10" id="KW-0560">Oxidoreductase</keyword>
<dbReference type="GO" id="GO:0005886">
    <property type="term" value="C:plasma membrane"/>
    <property type="evidence" value="ECO:0007669"/>
    <property type="project" value="UniProtKB-SubCell"/>
</dbReference>
<dbReference type="AlphaFoldDB" id="A0A252A3N0"/>
<keyword evidence="6" id="KW-1003">Cell membrane</keyword>
<comment type="subunit">
    <text evidence="3">Heterooctamer of two A chains, two B chains, two C chains and two D chains.</text>
</comment>
<evidence type="ECO:0000256" key="4">
    <source>
        <dbReference type="ARBA" id="ARBA00014689"/>
    </source>
</evidence>
<comment type="function">
    <text evidence="12">Cytochrome bo(3) ubiquinol terminal oxidase is the component of the aerobic respiratory chain of E.coli that predominates when cells are grown at high aeration. Has proton pump activity across the membrane in addition to electron transfer, pumping 2 protons/electron.</text>
</comment>
<evidence type="ECO:0000256" key="3">
    <source>
        <dbReference type="ARBA" id="ARBA00011700"/>
    </source>
</evidence>
<dbReference type="InterPro" id="IPR050968">
    <property type="entry name" value="Cytochrome_c_oxidase_bac_sub4"/>
</dbReference>
<dbReference type="GO" id="GO:0019646">
    <property type="term" value="P:aerobic electron transport chain"/>
    <property type="evidence" value="ECO:0007669"/>
    <property type="project" value="TreeGrafter"/>
</dbReference>
<evidence type="ECO:0000256" key="12">
    <source>
        <dbReference type="ARBA" id="ARBA00025694"/>
    </source>
</evidence>
<evidence type="ECO:0000256" key="17">
    <source>
        <dbReference type="SAM" id="Phobius"/>
    </source>
</evidence>
<sequence length="118" mass="13064">MEKNTAHNDGHSMSNSVIGFALSLILTILAFGAVMWGVLPHDMIMPAVVILGVLQLIAQLYFFLHLGLAPEHRENTVYLILTVMLIVVIVGLSLWVMHNANVNMMPMHMSTSDAMLHQ</sequence>
<dbReference type="Proteomes" id="UP000194639">
    <property type="component" value="Unassembled WGS sequence"/>
</dbReference>
<keyword evidence="9 17" id="KW-1133">Transmembrane helix</keyword>